<dbReference type="OrthoDB" id="10252354at2759"/>
<name>A0A8S0ZAM6_ARCPL</name>
<evidence type="ECO:0000313" key="3">
    <source>
        <dbReference type="Proteomes" id="UP000494256"/>
    </source>
</evidence>
<evidence type="ECO:0000256" key="1">
    <source>
        <dbReference type="SAM" id="MobiDB-lite"/>
    </source>
</evidence>
<evidence type="ECO:0000313" key="2">
    <source>
        <dbReference type="EMBL" id="CAB3229524.1"/>
    </source>
</evidence>
<feature type="compositionally biased region" description="Low complexity" evidence="1">
    <location>
        <begin position="1"/>
        <end position="12"/>
    </location>
</feature>
<dbReference type="EMBL" id="CADEBD010000286">
    <property type="protein sequence ID" value="CAB3229524.1"/>
    <property type="molecule type" value="Genomic_DNA"/>
</dbReference>
<proteinExistence type="predicted"/>
<reference evidence="2 3" key="1">
    <citation type="submission" date="2020-04" db="EMBL/GenBank/DDBJ databases">
        <authorList>
            <person name="Wallbank WR R."/>
            <person name="Pardo Diaz C."/>
            <person name="Kozak K."/>
            <person name="Martin S."/>
            <person name="Jiggins C."/>
            <person name="Moest M."/>
            <person name="Warren A I."/>
            <person name="Byers J.R.P. K."/>
            <person name="Montejo-Kovacevich G."/>
            <person name="Yen C E."/>
        </authorList>
    </citation>
    <scope>NUCLEOTIDE SEQUENCE [LARGE SCALE GENOMIC DNA]</scope>
</reference>
<protein>
    <submittedName>
        <fullName evidence="2">Uncharacterized protein</fullName>
    </submittedName>
</protein>
<organism evidence="2 3">
    <name type="scientific">Arctia plantaginis</name>
    <name type="common">Wood tiger moth</name>
    <name type="synonym">Phalaena plantaginis</name>
    <dbReference type="NCBI Taxonomy" id="874455"/>
    <lineage>
        <taxon>Eukaryota</taxon>
        <taxon>Metazoa</taxon>
        <taxon>Ecdysozoa</taxon>
        <taxon>Arthropoda</taxon>
        <taxon>Hexapoda</taxon>
        <taxon>Insecta</taxon>
        <taxon>Pterygota</taxon>
        <taxon>Neoptera</taxon>
        <taxon>Endopterygota</taxon>
        <taxon>Lepidoptera</taxon>
        <taxon>Glossata</taxon>
        <taxon>Ditrysia</taxon>
        <taxon>Noctuoidea</taxon>
        <taxon>Erebidae</taxon>
        <taxon>Arctiinae</taxon>
        <taxon>Arctia</taxon>
    </lineage>
</organism>
<comment type="caution">
    <text evidence="2">The sequence shown here is derived from an EMBL/GenBank/DDBJ whole genome shotgun (WGS) entry which is preliminary data.</text>
</comment>
<feature type="region of interest" description="Disordered" evidence="1">
    <location>
        <begin position="1"/>
        <end position="47"/>
    </location>
</feature>
<dbReference type="AlphaFoldDB" id="A0A8S0ZAM6"/>
<dbReference type="Proteomes" id="UP000494256">
    <property type="component" value="Unassembled WGS sequence"/>
</dbReference>
<sequence length="204" mass="22779">MSPLSSNSSSVMSPPPISRSQVSETDSSRITKKKKTDRISQSPPPTQTLFQSYLEKKYQSLNQGHDTMVDFFTNLGKTVTTFPKDVQIRVKGAVFKIVNDAEADLFCRQVDTNNISHASRESQNMQTINQQPVAAVILSQNNQFSSIQPLRTSGQALFQASPTTASMLSNSSQQVYEGQVYEVQEHDVQGSEIMEQFLHFPKNK</sequence>
<accession>A0A8S0ZAM6</accession>
<gene>
    <name evidence="2" type="ORF">APLA_LOCUS4129</name>
</gene>